<reference evidence="5 6" key="1">
    <citation type="submission" date="2020-08" db="EMBL/GenBank/DDBJ databases">
        <title>Genome public.</title>
        <authorList>
            <person name="Liu C."/>
            <person name="Sun Q."/>
        </authorList>
    </citation>
    <scope>NUCLEOTIDE SEQUENCE [LARGE SCALE GENOMIC DNA]</scope>
    <source>
        <strain evidence="5 6">3_YM_SP_D4_24.mj</strain>
    </source>
</reference>
<dbReference type="InterPro" id="IPR019734">
    <property type="entry name" value="TPR_rpt"/>
</dbReference>
<dbReference type="PROSITE" id="PS50005">
    <property type="entry name" value="TPR"/>
    <property type="match status" value="1"/>
</dbReference>
<keyword evidence="1" id="KW-0802">TPR repeat</keyword>
<keyword evidence="6" id="KW-1185">Reference proteome</keyword>
<dbReference type="Proteomes" id="UP000661649">
    <property type="component" value="Unassembled WGS sequence"/>
</dbReference>
<evidence type="ECO:0000256" key="3">
    <source>
        <dbReference type="SAM" id="Phobius"/>
    </source>
</evidence>
<dbReference type="Pfam" id="PF14559">
    <property type="entry name" value="TPR_19"/>
    <property type="match status" value="1"/>
</dbReference>
<dbReference type="Pfam" id="PF13290">
    <property type="entry name" value="CHB_HEX_C_1"/>
    <property type="match status" value="2"/>
</dbReference>
<feature type="repeat" description="TPR" evidence="1">
    <location>
        <begin position="104"/>
        <end position="137"/>
    </location>
</feature>
<name>A0ABR7PAE4_9FIRM</name>
<dbReference type="RefSeq" id="WP_117455637.1">
    <property type="nucleotide sequence ID" value="NZ_JACRTP010000002.1"/>
</dbReference>
<feature type="domain" description="GH29D-like beta-sandwich" evidence="4">
    <location>
        <begin position="220"/>
        <end position="287"/>
    </location>
</feature>
<protein>
    <submittedName>
        <fullName evidence="5">Chitobiase/beta-hexosaminidase C-terminal domain-containing protein</fullName>
    </submittedName>
</protein>
<keyword evidence="3" id="KW-1133">Transmembrane helix</keyword>
<comment type="caution">
    <text evidence="5">The sequence shown here is derived from an EMBL/GenBank/DDBJ whole genome shotgun (WGS) entry which is preliminary data.</text>
</comment>
<dbReference type="SUPFAM" id="SSF48452">
    <property type="entry name" value="TPR-like"/>
    <property type="match status" value="1"/>
</dbReference>
<feature type="transmembrane region" description="Helical" evidence="3">
    <location>
        <begin position="77"/>
        <end position="96"/>
    </location>
</feature>
<dbReference type="Gene3D" id="1.25.40.10">
    <property type="entry name" value="Tetratricopeptide repeat domain"/>
    <property type="match status" value="1"/>
</dbReference>
<evidence type="ECO:0000256" key="2">
    <source>
        <dbReference type="SAM" id="MobiDB-lite"/>
    </source>
</evidence>
<keyword evidence="3" id="KW-0472">Membrane</keyword>
<dbReference type="SMART" id="SM00028">
    <property type="entry name" value="TPR"/>
    <property type="match status" value="2"/>
</dbReference>
<evidence type="ECO:0000256" key="1">
    <source>
        <dbReference type="PROSITE-ProRule" id="PRU00339"/>
    </source>
</evidence>
<dbReference type="InterPro" id="IPR011990">
    <property type="entry name" value="TPR-like_helical_dom_sf"/>
</dbReference>
<evidence type="ECO:0000313" key="6">
    <source>
        <dbReference type="Proteomes" id="UP000661649"/>
    </source>
</evidence>
<dbReference type="EMBL" id="JACRTP010000002">
    <property type="protein sequence ID" value="MBC8628369.1"/>
    <property type="molecule type" value="Genomic_DNA"/>
</dbReference>
<organism evidence="5 6">
    <name type="scientific">Blautia stercoris</name>
    <dbReference type="NCBI Taxonomy" id="871664"/>
    <lineage>
        <taxon>Bacteria</taxon>
        <taxon>Bacillati</taxon>
        <taxon>Bacillota</taxon>
        <taxon>Clostridia</taxon>
        <taxon>Lachnospirales</taxon>
        <taxon>Lachnospiraceae</taxon>
        <taxon>Blautia</taxon>
    </lineage>
</organism>
<gene>
    <name evidence="5" type="ORF">H8712_07015</name>
</gene>
<proteinExistence type="predicted"/>
<dbReference type="InterPro" id="IPR059177">
    <property type="entry name" value="GH29D-like_dom"/>
</dbReference>
<sequence length="379" mass="43297">MKCANCGTELKDGTLFCPVCKSEIQWVPEYHTLETILLQKQMREKNLKEKKQKKEEELRQKKRQEEIRKKKRRKYQIFGGSIAALILLAGVAGFAIKRKEYNSFDMQMAQAESEVTNKNYESALSYLERALELQPDSTSAKILQAKIYTVNGEEEKALPILSSVIEKEQDNVSAYGELLRLYEKQKDYDSIKSLLDECDNEKVKSRYEDYVCEVPVISLNGGTYEKEQRIDFTAMKYGTKVYYTLDGSEPDKTNGTRYDSDYGIVLSEEGEYTLKYIAYNAKGIPSENKEEVYKIEFKAPDAPKITPDSGQYEKATKIRIAVPSGCTAYYAFDDTVTTESTRYTGPVEMPEGEHIFSAILVNKNGKISLTASETYVFYQ</sequence>
<feature type="domain" description="GH29D-like beta-sandwich" evidence="4">
    <location>
        <begin position="307"/>
        <end position="368"/>
    </location>
</feature>
<accession>A0ABR7PAE4</accession>
<keyword evidence="3" id="KW-0812">Transmembrane</keyword>
<feature type="region of interest" description="Disordered" evidence="2">
    <location>
        <begin position="46"/>
        <end position="65"/>
    </location>
</feature>
<evidence type="ECO:0000313" key="5">
    <source>
        <dbReference type="EMBL" id="MBC8628369.1"/>
    </source>
</evidence>
<evidence type="ECO:0000259" key="4">
    <source>
        <dbReference type="Pfam" id="PF13290"/>
    </source>
</evidence>